<dbReference type="InterPro" id="IPR014776">
    <property type="entry name" value="4pyrrole_Mease_sub2"/>
</dbReference>
<dbReference type="OrthoDB" id="9780707at2"/>
<evidence type="ECO:0000259" key="10">
    <source>
        <dbReference type="Pfam" id="PF00590"/>
    </source>
</evidence>
<dbReference type="Pfam" id="PF02390">
    <property type="entry name" value="Methyltransf_4"/>
    <property type="match status" value="1"/>
</dbReference>
<name>A0A1U7HVI2_9CHRO</name>
<dbReference type="InterPro" id="IPR035996">
    <property type="entry name" value="4pyrrol_Methylase_sf"/>
</dbReference>
<dbReference type="NCBIfam" id="TIGR02469">
    <property type="entry name" value="CbiT"/>
    <property type="match status" value="1"/>
</dbReference>
<evidence type="ECO:0000256" key="7">
    <source>
        <dbReference type="ARBA" id="ARBA00022679"/>
    </source>
</evidence>
<comment type="caution">
    <text evidence="11">The sequence shown here is derived from an EMBL/GenBank/DDBJ whole genome shotgun (WGS) entry which is preliminary data.</text>
</comment>
<dbReference type="PANTHER" id="PTHR43182">
    <property type="entry name" value="COBALT-PRECORRIN-6B C(15)-METHYLTRANSFERASE (DECARBOXYLATING)"/>
    <property type="match status" value="1"/>
</dbReference>
<gene>
    <name evidence="11" type="ORF">NIES1031_06655</name>
</gene>
<dbReference type="UniPathway" id="UPA00148"/>
<dbReference type="EMBL" id="MRCC01000005">
    <property type="protein sequence ID" value="OKH27604.1"/>
    <property type="molecule type" value="Genomic_DNA"/>
</dbReference>
<dbReference type="InterPro" id="IPR029063">
    <property type="entry name" value="SAM-dependent_MTases_sf"/>
</dbReference>
<dbReference type="NCBIfam" id="TIGR02467">
    <property type="entry name" value="CbiE"/>
    <property type="match status" value="1"/>
</dbReference>
<evidence type="ECO:0000256" key="1">
    <source>
        <dbReference type="ARBA" id="ARBA00000142"/>
    </source>
</evidence>
<dbReference type="STRING" id="247279.NIES1031_06655"/>
<evidence type="ECO:0000256" key="6">
    <source>
        <dbReference type="ARBA" id="ARBA00022603"/>
    </source>
</evidence>
<dbReference type="EC" id="2.1.1.33" evidence="4"/>
<dbReference type="SUPFAM" id="SSF53790">
    <property type="entry name" value="Tetrapyrrole methylase"/>
    <property type="match status" value="1"/>
</dbReference>
<dbReference type="GO" id="GO:0009236">
    <property type="term" value="P:cobalamin biosynthetic process"/>
    <property type="evidence" value="ECO:0007669"/>
    <property type="project" value="UniProtKB-UniPathway"/>
</dbReference>
<dbReference type="SUPFAM" id="SSF53335">
    <property type="entry name" value="S-adenosyl-L-methionine-dependent methyltransferases"/>
    <property type="match status" value="1"/>
</dbReference>
<dbReference type="Gene3D" id="3.30.950.10">
    <property type="entry name" value="Methyltransferase, Cobalt-precorrin-4 Transmethylase, Domain 2"/>
    <property type="match status" value="1"/>
</dbReference>
<dbReference type="RefSeq" id="WP_073548706.1">
    <property type="nucleotide sequence ID" value="NZ_CAWMVK010000039.1"/>
</dbReference>
<protein>
    <recommendedName>
        <fullName evidence="4">tRNA (guanine(46)-N(7))-methyltransferase</fullName>
        <ecNumber evidence="4">2.1.1.33</ecNumber>
    </recommendedName>
</protein>
<dbReference type="PIRSF" id="PIRSF036428">
    <property type="entry name" value="CobL"/>
    <property type="match status" value="1"/>
</dbReference>
<evidence type="ECO:0000313" key="11">
    <source>
        <dbReference type="EMBL" id="OKH27604.1"/>
    </source>
</evidence>
<evidence type="ECO:0000256" key="8">
    <source>
        <dbReference type="ARBA" id="ARBA00022691"/>
    </source>
</evidence>
<comment type="pathway">
    <text evidence="3">Cofactor biosynthesis; adenosylcobalamin biosynthesis.</text>
</comment>
<dbReference type="InterPro" id="IPR014777">
    <property type="entry name" value="4pyrrole_Mease_sub1"/>
</dbReference>
<evidence type="ECO:0000256" key="2">
    <source>
        <dbReference type="ARBA" id="ARBA00003015"/>
    </source>
</evidence>
<dbReference type="CDD" id="cd11644">
    <property type="entry name" value="Precorrin-6Y-MT"/>
    <property type="match status" value="1"/>
</dbReference>
<organism evidence="11 12">
    <name type="scientific">Chroogloeocystis siderophila 5.2 s.c.1</name>
    <dbReference type="NCBI Taxonomy" id="247279"/>
    <lineage>
        <taxon>Bacteria</taxon>
        <taxon>Bacillati</taxon>
        <taxon>Cyanobacteriota</taxon>
        <taxon>Cyanophyceae</taxon>
        <taxon>Oscillatoriophycideae</taxon>
        <taxon>Chroococcales</taxon>
        <taxon>Chroococcaceae</taxon>
        <taxon>Chroogloeocystis</taxon>
    </lineage>
</organism>
<evidence type="ECO:0000313" key="12">
    <source>
        <dbReference type="Proteomes" id="UP000185984"/>
    </source>
</evidence>
<keyword evidence="5" id="KW-0169">Cobalamin biosynthesis</keyword>
<dbReference type="Gene3D" id="3.40.1010.10">
    <property type="entry name" value="Cobalt-precorrin-4 Transmethylase, Domain 1"/>
    <property type="match status" value="1"/>
</dbReference>
<keyword evidence="7" id="KW-0808">Transferase</keyword>
<keyword evidence="12" id="KW-1185">Reference proteome</keyword>
<dbReference type="GO" id="GO:0008276">
    <property type="term" value="F:protein methyltransferase activity"/>
    <property type="evidence" value="ECO:0007669"/>
    <property type="project" value="InterPro"/>
</dbReference>
<keyword evidence="8" id="KW-0949">S-adenosyl-L-methionine</keyword>
<keyword evidence="9" id="KW-0819">tRNA processing</keyword>
<dbReference type="CDD" id="cd02440">
    <property type="entry name" value="AdoMet_MTases"/>
    <property type="match status" value="1"/>
</dbReference>
<keyword evidence="6" id="KW-0489">Methyltransferase</keyword>
<dbReference type="Proteomes" id="UP000185984">
    <property type="component" value="Unassembled WGS sequence"/>
</dbReference>
<reference evidence="11 12" key="1">
    <citation type="submission" date="2016-11" db="EMBL/GenBank/DDBJ databases">
        <title>Draft Genome Sequences of Nine Cyanobacterial Strains from Diverse Habitats.</title>
        <authorList>
            <person name="Zhu T."/>
            <person name="Hou S."/>
            <person name="Lu X."/>
            <person name="Hess W.R."/>
        </authorList>
    </citation>
    <scope>NUCLEOTIDE SEQUENCE [LARGE SCALE GENOMIC DNA]</scope>
    <source>
        <strain evidence="11 12">5.2 s.c.1</strain>
    </source>
</reference>
<comment type="function">
    <text evidence="2">Catalyzes the formation of N(7)-methylguanine at position 46 (m7G46) in tRNA.</text>
</comment>
<evidence type="ECO:0000256" key="4">
    <source>
        <dbReference type="ARBA" id="ARBA00011977"/>
    </source>
</evidence>
<dbReference type="InterPro" id="IPR003358">
    <property type="entry name" value="tRNA_(Gua-N-7)_MeTrfase_Trmb"/>
</dbReference>
<accession>A0A1U7HVI2</accession>
<dbReference type="GO" id="GO:0008176">
    <property type="term" value="F:tRNA (guanine(46)-N7)-methyltransferase activity"/>
    <property type="evidence" value="ECO:0007669"/>
    <property type="project" value="UniProtKB-EC"/>
</dbReference>
<dbReference type="InterPro" id="IPR014008">
    <property type="entry name" value="Cbl_synth_MTase_CbiT"/>
</dbReference>
<evidence type="ECO:0000256" key="3">
    <source>
        <dbReference type="ARBA" id="ARBA00004953"/>
    </source>
</evidence>
<dbReference type="InterPro" id="IPR006365">
    <property type="entry name" value="Cbl_synth_CobL"/>
</dbReference>
<dbReference type="InterPro" id="IPR012818">
    <property type="entry name" value="CbiE"/>
</dbReference>
<dbReference type="Gene3D" id="3.40.50.150">
    <property type="entry name" value="Vaccinia Virus protein VP39"/>
    <property type="match status" value="1"/>
</dbReference>
<dbReference type="PANTHER" id="PTHR43182:SF1">
    <property type="entry name" value="COBALT-PRECORRIN-7 C(5)-METHYLTRANSFERASE"/>
    <property type="match status" value="1"/>
</dbReference>
<sequence>MSVVHVVGIGLDGKAGLSENVQQIVAQATLLMGSDRHLSYFPKHPAQKWVLGDFTAAIERIRQQNTGNIVVLVSGDPLFFGLGRLLVAEFPSEKLAFHPHLSSVQLAFNAIKVPWHDAKIISVHGRSLTELIQALQQGVEKIAVLTDNTNTPSAIARLLQSLDLPSDYQFWVCENLGSQPQRVQSCSLEQVASTTFAPLNVVVLLRQSDSKDLDLATLPQFGLPDRVFLSFSDRPGLMTKREIRVLVLGELALQPGQIVWDIGAGTGSVAIEIARLFPTSCIYAIEKTAAGTTLIQQNCDRFGVKNVVSIHGRAPEVLSQLPTADRVFIGGSGGNLVAILEAVRLSPNGVIVLALATVEHLAIALDWLKHQQWHYQMLQVQLSRSVPIADLTRFTPLNPVTILSATTK</sequence>
<dbReference type="InterPro" id="IPR050714">
    <property type="entry name" value="Cobalamin_biosynth_MTase"/>
</dbReference>
<evidence type="ECO:0000256" key="9">
    <source>
        <dbReference type="ARBA" id="ARBA00022694"/>
    </source>
</evidence>
<dbReference type="Pfam" id="PF00590">
    <property type="entry name" value="TP_methylase"/>
    <property type="match status" value="1"/>
</dbReference>
<dbReference type="InterPro" id="IPR000878">
    <property type="entry name" value="4pyrrol_Mease"/>
</dbReference>
<dbReference type="AlphaFoldDB" id="A0A1U7HVI2"/>
<evidence type="ECO:0000256" key="5">
    <source>
        <dbReference type="ARBA" id="ARBA00022573"/>
    </source>
</evidence>
<feature type="domain" description="Tetrapyrrole methylase" evidence="10">
    <location>
        <begin position="4"/>
        <end position="191"/>
    </location>
</feature>
<comment type="catalytic activity">
    <reaction evidence="1">
        <text>guanosine(46) in tRNA + S-adenosyl-L-methionine = N(7)-methylguanosine(46) in tRNA + S-adenosyl-L-homocysteine</text>
        <dbReference type="Rhea" id="RHEA:42708"/>
        <dbReference type="Rhea" id="RHEA-COMP:10188"/>
        <dbReference type="Rhea" id="RHEA-COMP:10189"/>
        <dbReference type="ChEBI" id="CHEBI:57856"/>
        <dbReference type="ChEBI" id="CHEBI:59789"/>
        <dbReference type="ChEBI" id="CHEBI:74269"/>
        <dbReference type="ChEBI" id="CHEBI:74480"/>
        <dbReference type="EC" id="2.1.1.33"/>
    </reaction>
</comment>
<proteinExistence type="predicted"/>